<dbReference type="InterPro" id="IPR012337">
    <property type="entry name" value="RNaseH-like_sf"/>
</dbReference>
<dbReference type="Proteomes" id="UP000531581">
    <property type="component" value="Unassembled WGS sequence"/>
</dbReference>
<dbReference type="EMBL" id="JABYQV010000008">
    <property type="protein sequence ID" value="NVP31691.1"/>
    <property type="molecule type" value="Genomic_DNA"/>
</dbReference>
<sequence length="79" mass="8392">MGQVATTGGIAAEEVRNLMVASVEHSFGLADRVAELTDNGSLYVANDTKRFARHIGLVAHTIPVSSPQYNGMAEARPHS</sequence>
<gene>
    <name evidence="1" type="ORF">HKX05_15035</name>
    <name evidence="2" type="ORF">HLV41_11620</name>
</gene>
<proteinExistence type="predicted"/>
<evidence type="ECO:0000313" key="3">
    <source>
        <dbReference type="Proteomes" id="UP000531581"/>
    </source>
</evidence>
<dbReference type="GO" id="GO:0003676">
    <property type="term" value="F:nucleic acid binding"/>
    <property type="evidence" value="ECO:0007669"/>
    <property type="project" value="InterPro"/>
</dbReference>
<name>A0A7Y7QVZ1_9SPHN</name>
<accession>A0A7Y7QVZ1</accession>
<dbReference type="GeneID" id="78485288"/>
<dbReference type="Proteomes" id="UP000557656">
    <property type="component" value="Unassembled WGS sequence"/>
</dbReference>
<dbReference type="SUPFAM" id="SSF53098">
    <property type="entry name" value="Ribonuclease H-like"/>
    <property type="match status" value="1"/>
</dbReference>
<reference evidence="3 4" key="1">
    <citation type="submission" date="2020-05" db="EMBL/GenBank/DDBJ databases">
        <title>Draft Genome Sequences of Sphingomonas sp. Isolated from the International Space Station.</title>
        <authorList>
            <person name="Bijlani S."/>
            <person name="Singh N.K."/>
            <person name="Mason C.E."/>
            <person name="Wang C.C."/>
            <person name="Venkateswaran K."/>
        </authorList>
    </citation>
    <scope>NUCLEOTIDE SEQUENCE [LARGE SCALE GENOMIC DNA]</scope>
    <source>
        <strain evidence="1 4">IIF7SW-B5</strain>
        <strain evidence="2">ISS-IIF7SWP</strain>
    </source>
</reference>
<evidence type="ECO:0000313" key="1">
    <source>
        <dbReference type="EMBL" id="NNG54662.1"/>
    </source>
</evidence>
<dbReference type="EMBL" id="JABEOV010000021">
    <property type="protein sequence ID" value="NNG54662.1"/>
    <property type="molecule type" value="Genomic_DNA"/>
</dbReference>
<protein>
    <submittedName>
        <fullName evidence="2">DDE-type integrase/transposase/recombinase</fullName>
    </submittedName>
</protein>
<dbReference type="AlphaFoldDB" id="A0A7Y7QVZ1"/>
<dbReference type="Gene3D" id="3.30.420.10">
    <property type="entry name" value="Ribonuclease H-like superfamily/Ribonuclease H"/>
    <property type="match status" value="1"/>
</dbReference>
<dbReference type="RefSeq" id="WP_061779297.1">
    <property type="nucleotide sequence ID" value="NZ_DASCOA010000467.1"/>
</dbReference>
<keyword evidence="4" id="KW-1185">Reference proteome</keyword>
<dbReference type="InterPro" id="IPR036397">
    <property type="entry name" value="RNaseH_sf"/>
</dbReference>
<evidence type="ECO:0000313" key="2">
    <source>
        <dbReference type="EMBL" id="NVP31691.1"/>
    </source>
</evidence>
<comment type="caution">
    <text evidence="2">The sequence shown here is derived from an EMBL/GenBank/DDBJ whole genome shotgun (WGS) entry which is preliminary data.</text>
</comment>
<evidence type="ECO:0000313" key="4">
    <source>
        <dbReference type="Proteomes" id="UP000557656"/>
    </source>
</evidence>
<organism evidence="2 3">
    <name type="scientific">Sphingomonas sanguinis</name>
    <dbReference type="NCBI Taxonomy" id="33051"/>
    <lineage>
        <taxon>Bacteria</taxon>
        <taxon>Pseudomonadati</taxon>
        <taxon>Pseudomonadota</taxon>
        <taxon>Alphaproteobacteria</taxon>
        <taxon>Sphingomonadales</taxon>
        <taxon>Sphingomonadaceae</taxon>
        <taxon>Sphingomonas</taxon>
    </lineage>
</organism>